<dbReference type="SUPFAM" id="SSF51445">
    <property type="entry name" value="(Trans)glycosidases"/>
    <property type="match status" value="1"/>
</dbReference>
<dbReference type="InterPro" id="IPR022790">
    <property type="entry name" value="GH26_dom"/>
</dbReference>
<gene>
    <name evidence="5" type="ORF">FO440_17590</name>
</gene>
<evidence type="ECO:0000313" key="6">
    <source>
        <dbReference type="Proteomes" id="UP000318733"/>
    </source>
</evidence>
<dbReference type="Pfam" id="PF02156">
    <property type="entry name" value="Glyco_hydro_26"/>
    <property type="match status" value="1"/>
</dbReference>
<dbReference type="RefSeq" id="WP_144249592.1">
    <property type="nucleotide sequence ID" value="NZ_VLPK01000003.1"/>
</dbReference>
<dbReference type="EMBL" id="VLPK01000003">
    <property type="protein sequence ID" value="TSJ39555.1"/>
    <property type="molecule type" value="Genomic_DNA"/>
</dbReference>
<feature type="domain" description="GH26" evidence="4">
    <location>
        <begin position="1"/>
        <end position="327"/>
    </location>
</feature>
<evidence type="ECO:0000256" key="3">
    <source>
        <dbReference type="PROSITE-ProRule" id="PRU01100"/>
    </source>
</evidence>
<dbReference type="PROSITE" id="PS51764">
    <property type="entry name" value="GH26"/>
    <property type="match status" value="1"/>
</dbReference>
<comment type="caution">
    <text evidence="5">The sequence shown here is derived from an EMBL/GenBank/DDBJ whole genome shotgun (WGS) entry which is preliminary data.</text>
</comment>
<keyword evidence="6" id="KW-1185">Reference proteome</keyword>
<keyword evidence="2 3" id="KW-0326">Glycosidase</keyword>
<dbReference type="GO" id="GO:0004553">
    <property type="term" value="F:hydrolase activity, hydrolyzing O-glycosyl compounds"/>
    <property type="evidence" value="ECO:0007669"/>
    <property type="project" value="InterPro"/>
</dbReference>
<evidence type="ECO:0000256" key="2">
    <source>
        <dbReference type="ARBA" id="ARBA00023295"/>
    </source>
</evidence>
<comment type="similarity">
    <text evidence="3">Belongs to the glycosyl hydrolase 26 family.</text>
</comment>
<keyword evidence="1 3" id="KW-0378">Hydrolase</keyword>
<evidence type="ECO:0000259" key="4">
    <source>
        <dbReference type="PROSITE" id="PS51764"/>
    </source>
</evidence>
<feature type="active site" description="Nucleophile" evidence="3">
    <location>
        <position position="254"/>
    </location>
</feature>
<accession>A0A556MIA3</accession>
<feature type="active site" description="Proton donor" evidence="3">
    <location>
        <position position="142"/>
    </location>
</feature>
<reference evidence="5 6" key="1">
    <citation type="submission" date="2019-07" db="EMBL/GenBank/DDBJ databases">
        <authorList>
            <person name="Huq M.A."/>
        </authorList>
    </citation>
    <scope>NUCLEOTIDE SEQUENCE [LARGE SCALE GENOMIC DNA]</scope>
    <source>
        <strain evidence="5 6">MAH-19</strain>
    </source>
</reference>
<dbReference type="Proteomes" id="UP000318733">
    <property type="component" value="Unassembled WGS sequence"/>
</dbReference>
<dbReference type="OrthoDB" id="9816550at2"/>
<proteinExistence type="inferred from homology"/>
<dbReference type="AlphaFoldDB" id="A0A556MIA3"/>
<sequence>MIKSILVCLVVFSGVKTFAISHIDTPSYKHSRTLTGNSGKSIEQYGIKQEIMGTWMGRSSWKNIANGDWLWAKESGVPAWKANHFDRPIDVGVPLIPTDMGVNYNEYLKEIISGSQDSTFISLGRCLAKYGPKAVYARLWWEFNMNPMRQTPDLFIAAWRRAVPLIKKGFKSAAVNGQIVNIVWCVNAGNPNPVPFYPGDDVVDVIGSDTYGMIWGDKDPTQQQMLDRITKGDYMLQWQASFANQHKKPTCIGEFGNVAPKGNKPNELHGVGDCPEYIDAIYDWVKTCNYGCLYVCYFNLPDGGVGHTLDQTPLSLKRLKMRAVSSH</sequence>
<evidence type="ECO:0000313" key="5">
    <source>
        <dbReference type="EMBL" id="TSJ39555.1"/>
    </source>
</evidence>
<dbReference type="InterPro" id="IPR017853">
    <property type="entry name" value="GH"/>
</dbReference>
<evidence type="ECO:0000256" key="1">
    <source>
        <dbReference type="ARBA" id="ARBA00022801"/>
    </source>
</evidence>
<dbReference type="Gene3D" id="3.20.20.80">
    <property type="entry name" value="Glycosidases"/>
    <property type="match status" value="1"/>
</dbReference>
<protein>
    <recommendedName>
        <fullName evidence="4">GH26 domain-containing protein</fullName>
    </recommendedName>
</protein>
<name>A0A556MIA3_9SPHI</name>
<organism evidence="5 6">
    <name type="scientific">Mucilaginibacter corticis</name>
    <dbReference type="NCBI Taxonomy" id="2597670"/>
    <lineage>
        <taxon>Bacteria</taxon>
        <taxon>Pseudomonadati</taxon>
        <taxon>Bacteroidota</taxon>
        <taxon>Sphingobacteriia</taxon>
        <taxon>Sphingobacteriales</taxon>
        <taxon>Sphingobacteriaceae</taxon>
        <taxon>Mucilaginibacter</taxon>
    </lineage>
</organism>